<dbReference type="InterPro" id="IPR020846">
    <property type="entry name" value="MFS_dom"/>
</dbReference>
<protein>
    <recommendedName>
        <fullName evidence="10">Major facilitator superfamily (MFS) profile domain-containing protein</fullName>
    </recommendedName>
</protein>
<evidence type="ECO:0000256" key="9">
    <source>
        <dbReference type="SAM" id="Phobius"/>
    </source>
</evidence>
<keyword evidence="3" id="KW-1003">Cell membrane</keyword>
<feature type="transmembrane region" description="Helical" evidence="9">
    <location>
        <begin position="785"/>
        <end position="806"/>
    </location>
</feature>
<evidence type="ECO:0000256" key="8">
    <source>
        <dbReference type="ARBA" id="ARBA00024348"/>
    </source>
</evidence>
<feature type="transmembrane region" description="Helical" evidence="9">
    <location>
        <begin position="999"/>
        <end position="1019"/>
    </location>
</feature>
<comment type="similarity">
    <text evidence="2">Belongs to the CTL (choline transporter-like) family.</text>
</comment>
<dbReference type="NCBIfam" id="TIGR00879">
    <property type="entry name" value="SP"/>
    <property type="match status" value="1"/>
</dbReference>
<evidence type="ECO:0000313" key="11">
    <source>
        <dbReference type="EMBL" id="KAH9517268.1"/>
    </source>
</evidence>
<dbReference type="PRINTS" id="PR00171">
    <property type="entry name" value="SUGRTRNSPORT"/>
</dbReference>
<dbReference type="Gene3D" id="1.20.1250.20">
    <property type="entry name" value="MFS general substrate transporter like domains"/>
    <property type="match status" value="1"/>
</dbReference>
<evidence type="ECO:0000313" key="12">
    <source>
        <dbReference type="Proteomes" id="UP000790347"/>
    </source>
</evidence>
<feature type="transmembrane region" description="Helical" evidence="9">
    <location>
        <begin position="26"/>
        <end position="47"/>
    </location>
</feature>
<evidence type="ECO:0000256" key="5">
    <source>
        <dbReference type="ARBA" id="ARBA00022989"/>
    </source>
</evidence>
<feature type="transmembrane region" description="Helical" evidence="9">
    <location>
        <begin position="972"/>
        <end position="992"/>
    </location>
</feature>
<feature type="transmembrane region" description="Helical" evidence="9">
    <location>
        <begin position="681"/>
        <end position="704"/>
    </location>
</feature>
<feature type="transmembrane region" description="Helical" evidence="9">
    <location>
        <begin position="846"/>
        <end position="865"/>
    </location>
</feature>
<keyword evidence="7" id="KW-0325">Glycoprotein</keyword>
<keyword evidence="5 9" id="KW-1133">Transmembrane helix</keyword>
<feature type="transmembrane region" description="Helical" evidence="9">
    <location>
        <begin position="353"/>
        <end position="375"/>
    </location>
</feature>
<organism evidence="11 12">
    <name type="scientific">Dermatophagoides farinae</name>
    <name type="common">American house dust mite</name>
    <dbReference type="NCBI Taxonomy" id="6954"/>
    <lineage>
        <taxon>Eukaryota</taxon>
        <taxon>Metazoa</taxon>
        <taxon>Ecdysozoa</taxon>
        <taxon>Arthropoda</taxon>
        <taxon>Chelicerata</taxon>
        <taxon>Arachnida</taxon>
        <taxon>Acari</taxon>
        <taxon>Acariformes</taxon>
        <taxon>Sarcoptiformes</taxon>
        <taxon>Astigmata</taxon>
        <taxon>Psoroptidia</taxon>
        <taxon>Analgoidea</taxon>
        <taxon>Pyroglyphidae</taxon>
        <taxon>Dermatophagoidinae</taxon>
        <taxon>Dermatophagoides</taxon>
    </lineage>
</organism>
<reference evidence="11" key="1">
    <citation type="submission" date="2013-05" db="EMBL/GenBank/DDBJ databases">
        <authorList>
            <person name="Yim A.K.Y."/>
            <person name="Chan T.F."/>
            <person name="Ji K.M."/>
            <person name="Liu X.Y."/>
            <person name="Zhou J.W."/>
            <person name="Li R.Q."/>
            <person name="Yang K.Y."/>
            <person name="Li J."/>
            <person name="Li M."/>
            <person name="Law P.T.W."/>
            <person name="Wu Y.L."/>
            <person name="Cai Z.L."/>
            <person name="Qin H."/>
            <person name="Bao Y."/>
            <person name="Leung R.K.K."/>
            <person name="Ng P.K.S."/>
            <person name="Zou J."/>
            <person name="Zhong X.J."/>
            <person name="Ran P.X."/>
            <person name="Zhong N.S."/>
            <person name="Liu Z.G."/>
            <person name="Tsui S.K.W."/>
        </authorList>
    </citation>
    <scope>NUCLEOTIDE SEQUENCE</scope>
    <source>
        <strain evidence="11">Derf</strain>
        <tissue evidence="11">Whole organism</tissue>
    </source>
</reference>
<feature type="transmembrane region" description="Helical" evidence="9">
    <location>
        <begin position="936"/>
        <end position="960"/>
    </location>
</feature>
<dbReference type="Pfam" id="PF04515">
    <property type="entry name" value="Choline_transpo"/>
    <property type="match status" value="1"/>
</dbReference>
<dbReference type="FunFam" id="1.20.1250.20:FF:000055">
    <property type="entry name" value="Facilitated trehalose transporter Tret1-2 homolog"/>
    <property type="match status" value="1"/>
</dbReference>
<dbReference type="InterPro" id="IPR036259">
    <property type="entry name" value="MFS_trans_sf"/>
</dbReference>
<keyword evidence="6 9" id="KW-0472">Membrane</keyword>
<dbReference type="EMBL" id="ASGP02000003">
    <property type="protein sequence ID" value="KAH9517268.1"/>
    <property type="molecule type" value="Genomic_DNA"/>
</dbReference>
<keyword evidence="12" id="KW-1185">Reference proteome</keyword>
<dbReference type="InterPro" id="IPR007603">
    <property type="entry name" value="Choline_transptr-like"/>
</dbReference>
<evidence type="ECO:0000259" key="10">
    <source>
        <dbReference type="PROSITE" id="PS50850"/>
    </source>
</evidence>
<feature type="domain" description="Major facilitator superfamily (MFS) profile" evidence="10">
    <location>
        <begin position="680"/>
        <end position="1121"/>
    </location>
</feature>
<feature type="transmembrane region" description="Helical" evidence="9">
    <location>
        <begin position="228"/>
        <end position="249"/>
    </location>
</feature>
<dbReference type="SUPFAM" id="SSF103473">
    <property type="entry name" value="MFS general substrate transporter"/>
    <property type="match status" value="1"/>
</dbReference>
<name>A0A922I2D6_DERFA</name>
<feature type="transmembrane region" description="Helical" evidence="9">
    <location>
        <begin position="424"/>
        <end position="451"/>
    </location>
</feature>
<evidence type="ECO:0000256" key="1">
    <source>
        <dbReference type="ARBA" id="ARBA00004651"/>
    </source>
</evidence>
<feature type="transmembrane region" description="Helical" evidence="9">
    <location>
        <begin position="730"/>
        <end position="753"/>
    </location>
</feature>
<dbReference type="InterPro" id="IPR005828">
    <property type="entry name" value="MFS_sugar_transport-like"/>
</dbReference>
<evidence type="ECO:0000256" key="2">
    <source>
        <dbReference type="ARBA" id="ARBA00007168"/>
    </source>
</evidence>
<dbReference type="PANTHER" id="PTHR12385:SF12">
    <property type="entry name" value="CHOLINE TRANSPORTER-LIKE PROTEIN"/>
    <property type="match status" value="1"/>
</dbReference>
<accession>A0A922I2D6</accession>
<sequence length="1128" mass="127783">MFCCQNSDEVRPIEKERRNRDHCTDLPFAIIFILFLFGLGAIAFYAFNIGSPFRLIHGSDSFGNVCGQKNVRIDNIPFTGLDLRKRPNLFHLNQRDPKNSIKICVKKCPNRDLVNMAEIYQFYTRYNSSLCRYDFEFNTTMPTTTSSPLQESRLYPTLDQLQEQPKFNDTGLCPTLPVFRNRRLLYYCVPEMAIVQGVALGHSLYDFMSSRVPLKKIVGDIINSHEEMIIMGVVAVVASIITVFSIHFVASLASWLILVVISALLASLTIIFWWIYFISRNREALPEKLAKLLPEDSENDSILLTVAIICTIVTLVIIYAAASMRSHVKFVVTLFHETASCIRTMPFLLIQPLWTLLALIVFLFFFLFILMALATSDHQSRDQRMLQAATNTDNDLLSVGAELKNKLTSFTLIRYRSSSWIQFMWWYLLIAFVWIAEFLCSCQQLIIAGAVSSWYFSRDRENLGYPILNATRDLVCCHLGSVALGSFLITAVKLPRLIIQQTTARLKQFDKYRLARAALQACACCLWVVEKFLSYLTRNAYTMVVLKRTSFCVSARLAFQTLFSNAIRVAAINSIGDFILLLGKLLVTSLTAIVGVLLIRSNTAVHYWMIPVLIMSLFAFWIAHCLLSVYEMVIDALFLCFCHDMNQHNGSPGNEYYAPESLMKFLREDEQTILRIASWSMYLYSFFALISAISMGMVIGWSSIALNSMQMNSTSVPKLRPQENPIDSSYMTWIGSSITLGALFGCLFGGIIINHFGRRIILIILAIPFTIGWFIISMAQSFLTIIFGRVITGVCVGIICSTVPGYVANIVIPDKRGFLGTCFQLLCSLGALFAAYFGTIFSWNELSLISIIPVIISSIGMYFAPESPIHLIQCKQSKQALQSLERLRTKESDIVIELIELEDRILLNNQQLQTNMDGKSSLTSFLRRPDVYHPMVIAIMLQFFQQFSGINAIMFYLVSIFQDSGVNIDPQLASIIVNFALFISCLFSGIFMNYLGHRLWLFISSIGMSMTMLMMALYYYFQSSNDQTSCIPLICLIIFSISFACGFGPIPWMIIGEITPIEAMGMVGSFSATTNWLCAFIITKEFDDFIHFLGKEGVYLLFACCSFLSIIFVWIFVPETQKRNELIN</sequence>
<feature type="transmembrane region" description="Helical" evidence="9">
    <location>
        <begin position="300"/>
        <end position="322"/>
    </location>
</feature>
<feature type="transmembrane region" description="Helical" evidence="9">
    <location>
        <begin position="578"/>
        <end position="599"/>
    </location>
</feature>
<evidence type="ECO:0000256" key="6">
    <source>
        <dbReference type="ARBA" id="ARBA00023136"/>
    </source>
</evidence>
<evidence type="ECO:0000256" key="4">
    <source>
        <dbReference type="ARBA" id="ARBA00022692"/>
    </source>
</evidence>
<comment type="similarity">
    <text evidence="8">Belongs to the major facilitator superfamily. Sugar transporter (TC 2.A.1.1) family. Trehalose transporter subfamily.</text>
</comment>
<dbReference type="Pfam" id="PF00083">
    <property type="entry name" value="Sugar_tr"/>
    <property type="match status" value="1"/>
</dbReference>
<comment type="caution">
    <text evidence="11">The sequence shown here is derived from an EMBL/GenBank/DDBJ whole genome shotgun (WGS) entry which is preliminary data.</text>
</comment>
<reference evidence="11" key="2">
    <citation type="journal article" date="2022" name="Res Sq">
        <title>Comparative Genomics Reveals Insights into the Divergent Evolution of Astigmatic Mites and Household Pest Adaptations.</title>
        <authorList>
            <person name="Xiong Q."/>
            <person name="Wan A.T.-Y."/>
            <person name="Liu X.-Y."/>
            <person name="Fung C.S.-H."/>
            <person name="Xiao X."/>
            <person name="Malainual N."/>
            <person name="Hou J."/>
            <person name="Wang L."/>
            <person name="Wang M."/>
            <person name="Yang K."/>
            <person name="Cui Y."/>
            <person name="Leung E."/>
            <person name="Nong W."/>
            <person name="Shin S.-K."/>
            <person name="Au S."/>
            <person name="Jeong K.Y."/>
            <person name="Chew F.T."/>
            <person name="Hui J."/>
            <person name="Leung T.F."/>
            <person name="Tungtrongchitr A."/>
            <person name="Zhong N."/>
            <person name="Liu Z."/>
            <person name="Tsui S."/>
        </authorList>
    </citation>
    <scope>NUCLEOTIDE SEQUENCE</scope>
    <source>
        <strain evidence="11">Derf</strain>
        <tissue evidence="11">Whole organism</tissue>
    </source>
</reference>
<feature type="transmembrane region" description="Helical" evidence="9">
    <location>
        <begin position="1061"/>
        <end position="1082"/>
    </location>
</feature>
<dbReference type="PANTHER" id="PTHR12385">
    <property type="entry name" value="CHOLINE TRANSPORTER-LIKE (SLC FAMILY 44)"/>
    <property type="match status" value="1"/>
</dbReference>
<feature type="transmembrane region" description="Helical" evidence="9">
    <location>
        <begin position="255"/>
        <end position="279"/>
    </location>
</feature>
<gene>
    <name evidence="11" type="ORF">DERF_007946</name>
</gene>
<dbReference type="PROSITE" id="PS50850">
    <property type="entry name" value="MFS"/>
    <property type="match status" value="1"/>
</dbReference>
<dbReference type="InterPro" id="IPR003663">
    <property type="entry name" value="Sugar/inositol_transpt"/>
</dbReference>
<evidence type="ECO:0000256" key="7">
    <source>
        <dbReference type="ARBA" id="ARBA00023180"/>
    </source>
</evidence>
<dbReference type="AlphaFoldDB" id="A0A922I2D6"/>
<dbReference type="GO" id="GO:0005886">
    <property type="term" value="C:plasma membrane"/>
    <property type="evidence" value="ECO:0007669"/>
    <property type="project" value="UniProtKB-SubCell"/>
</dbReference>
<feature type="transmembrane region" description="Helical" evidence="9">
    <location>
        <begin position="1031"/>
        <end position="1054"/>
    </location>
</feature>
<proteinExistence type="inferred from homology"/>
<keyword evidence="4 9" id="KW-0812">Transmembrane</keyword>
<comment type="subcellular location">
    <subcellularLocation>
        <location evidence="1">Cell membrane</location>
        <topology evidence="1">Multi-pass membrane protein</topology>
    </subcellularLocation>
</comment>
<evidence type="ECO:0000256" key="3">
    <source>
        <dbReference type="ARBA" id="ARBA00022475"/>
    </source>
</evidence>
<feature type="transmembrane region" description="Helical" evidence="9">
    <location>
        <begin position="818"/>
        <end position="840"/>
    </location>
</feature>
<feature type="transmembrane region" description="Helical" evidence="9">
    <location>
        <begin position="760"/>
        <end position="779"/>
    </location>
</feature>
<feature type="transmembrane region" description="Helical" evidence="9">
    <location>
        <begin position="605"/>
        <end position="627"/>
    </location>
</feature>
<dbReference type="GO" id="GO:0022857">
    <property type="term" value="F:transmembrane transporter activity"/>
    <property type="evidence" value="ECO:0007669"/>
    <property type="project" value="InterPro"/>
</dbReference>
<dbReference type="Proteomes" id="UP000790347">
    <property type="component" value="Unassembled WGS sequence"/>
</dbReference>
<feature type="transmembrane region" description="Helical" evidence="9">
    <location>
        <begin position="1097"/>
        <end position="1117"/>
    </location>
</feature>